<dbReference type="STRING" id="4097.A0A1S3ZE71"/>
<dbReference type="CDD" id="cd09272">
    <property type="entry name" value="RNase_HI_RT_Ty1"/>
    <property type="match status" value="1"/>
</dbReference>
<dbReference type="PANTHER" id="PTHR11439:SF452">
    <property type="entry name" value="REVERSE TRANSCRIPTASE TY1_COPIA-TYPE DOMAIN-CONTAINING PROTEIN"/>
    <property type="match status" value="1"/>
</dbReference>
<dbReference type="KEGG" id="nta:107785861"/>
<accession>A0A1S3ZE71</accession>
<dbReference type="RefSeq" id="XP_016462738.1">
    <property type="nucleotide sequence ID" value="XM_016607252.1"/>
</dbReference>
<sequence length="153" mass="17223">MEFSWPSKGILVNQRKYALEIVSELGLGDAKPSWTPIEMNVKLTIPKYVRLTGAMRVARYIKREPGLRVMFSSERSDIISVFCDADWASCPNTRRPVFGFLIKYGESLVSCKCKKQSSVSKSSAEAEYRSMASVVSEVVWLIGLLKDLGEYVN</sequence>
<proteinExistence type="predicted"/>
<reference evidence="1" key="1">
    <citation type="submission" date="2025-08" db="UniProtKB">
        <authorList>
            <consortium name="RefSeq"/>
        </authorList>
    </citation>
    <scope>IDENTIFICATION</scope>
</reference>
<name>A0A1S3ZE71_TOBAC</name>
<evidence type="ECO:0000313" key="1">
    <source>
        <dbReference type="RefSeq" id="XP_016462738.1"/>
    </source>
</evidence>
<gene>
    <name evidence="1" type="primary">LOC107785861</name>
</gene>
<dbReference type="PaxDb" id="4097-A0A1S3ZE71"/>
<dbReference type="AlphaFoldDB" id="A0A1S3ZE71"/>
<protein>
    <submittedName>
        <fullName evidence="1">Uncharacterized mitochondrial protein AtMg00810-like</fullName>
    </submittedName>
</protein>
<dbReference type="PANTHER" id="PTHR11439">
    <property type="entry name" value="GAG-POL-RELATED RETROTRANSPOSON"/>
    <property type="match status" value="1"/>
</dbReference>
<organism evidence="1">
    <name type="scientific">Nicotiana tabacum</name>
    <name type="common">Common tobacco</name>
    <dbReference type="NCBI Taxonomy" id="4097"/>
    <lineage>
        <taxon>Eukaryota</taxon>
        <taxon>Viridiplantae</taxon>
        <taxon>Streptophyta</taxon>
        <taxon>Embryophyta</taxon>
        <taxon>Tracheophyta</taxon>
        <taxon>Spermatophyta</taxon>
        <taxon>Magnoliopsida</taxon>
        <taxon>eudicotyledons</taxon>
        <taxon>Gunneridae</taxon>
        <taxon>Pentapetalae</taxon>
        <taxon>asterids</taxon>
        <taxon>lamiids</taxon>
        <taxon>Solanales</taxon>
        <taxon>Solanaceae</taxon>
        <taxon>Nicotianoideae</taxon>
        <taxon>Nicotianeae</taxon>
        <taxon>Nicotiana</taxon>
    </lineage>
</organism>
<dbReference type="OrthoDB" id="1301315at2759"/>